<dbReference type="RefSeq" id="XP_025361001.1">
    <property type="nucleotide sequence ID" value="XM_025508650.1"/>
</dbReference>
<name>A0A316UMB2_9BASI</name>
<evidence type="ECO:0000256" key="1">
    <source>
        <dbReference type="ARBA" id="ARBA00004141"/>
    </source>
</evidence>
<dbReference type="Pfam" id="PF01490">
    <property type="entry name" value="Aa_trans"/>
    <property type="match status" value="1"/>
</dbReference>
<dbReference type="AlphaFoldDB" id="A0A316UMB2"/>
<accession>A0A316UMB2</accession>
<dbReference type="PANTHER" id="PTHR22950:SF8">
    <property type="entry name" value="AMINO ACID TRANSPORTER (EUROFUNG)"/>
    <property type="match status" value="1"/>
</dbReference>
<evidence type="ECO:0000256" key="2">
    <source>
        <dbReference type="ARBA" id="ARBA00008066"/>
    </source>
</evidence>
<feature type="transmembrane region" description="Helical" evidence="7">
    <location>
        <begin position="396"/>
        <end position="417"/>
    </location>
</feature>
<comment type="similarity">
    <text evidence="2">Belongs to the amino acid/polyamine transporter 2 family.</text>
</comment>
<feature type="transmembrane region" description="Helical" evidence="7">
    <location>
        <begin position="368"/>
        <end position="390"/>
    </location>
</feature>
<feature type="domain" description="Amino acid transporter transmembrane" evidence="8">
    <location>
        <begin position="50"/>
        <end position="454"/>
    </location>
</feature>
<feature type="transmembrane region" description="Helical" evidence="7">
    <location>
        <begin position="137"/>
        <end position="160"/>
    </location>
</feature>
<feature type="transmembrane region" description="Helical" evidence="7">
    <location>
        <begin position="248"/>
        <end position="270"/>
    </location>
</feature>
<keyword evidence="10" id="KW-1185">Reference proteome</keyword>
<evidence type="ECO:0000259" key="8">
    <source>
        <dbReference type="Pfam" id="PF01490"/>
    </source>
</evidence>
<gene>
    <name evidence="9" type="ORF">BDZ90DRAFT_265084</name>
</gene>
<feature type="region of interest" description="Disordered" evidence="6">
    <location>
        <begin position="1"/>
        <end position="42"/>
    </location>
</feature>
<evidence type="ECO:0000256" key="4">
    <source>
        <dbReference type="ARBA" id="ARBA00022989"/>
    </source>
</evidence>
<feature type="transmembrane region" description="Helical" evidence="7">
    <location>
        <begin position="83"/>
        <end position="106"/>
    </location>
</feature>
<evidence type="ECO:0000313" key="10">
    <source>
        <dbReference type="Proteomes" id="UP000245884"/>
    </source>
</evidence>
<evidence type="ECO:0000313" key="9">
    <source>
        <dbReference type="EMBL" id="PWN26389.1"/>
    </source>
</evidence>
<dbReference type="STRING" id="1569628.A0A316UMB2"/>
<dbReference type="GO" id="GO:0016020">
    <property type="term" value="C:membrane"/>
    <property type="evidence" value="ECO:0007669"/>
    <property type="project" value="UniProtKB-SubCell"/>
</dbReference>
<dbReference type="GeneID" id="37030473"/>
<protein>
    <submittedName>
        <fullName evidence="9">N amino acid transport system protein</fullName>
    </submittedName>
</protein>
<reference evidence="9 10" key="1">
    <citation type="journal article" date="2018" name="Mol. Biol. Evol.">
        <title>Broad Genomic Sampling Reveals a Smut Pathogenic Ancestry of the Fungal Clade Ustilaginomycotina.</title>
        <authorList>
            <person name="Kijpornyongpan T."/>
            <person name="Mondo S.J."/>
            <person name="Barry K."/>
            <person name="Sandor L."/>
            <person name="Lee J."/>
            <person name="Lipzen A."/>
            <person name="Pangilinan J."/>
            <person name="LaButti K."/>
            <person name="Hainaut M."/>
            <person name="Henrissat B."/>
            <person name="Grigoriev I.V."/>
            <person name="Spatafora J.W."/>
            <person name="Aime M.C."/>
        </authorList>
    </citation>
    <scope>NUCLEOTIDE SEQUENCE [LARGE SCALE GENOMIC DNA]</scope>
    <source>
        <strain evidence="9 10">MCA 5214</strain>
    </source>
</reference>
<dbReference type="Proteomes" id="UP000245884">
    <property type="component" value="Unassembled WGS sequence"/>
</dbReference>
<organism evidence="9 10">
    <name type="scientific">Jaminaea rosea</name>
    <dbReference type="NCBI Taxonomy" id="1569628"/>
    <lineage>
        <taxon>Eukaryota</taxon>
        <taxon>Fungi</taxon>
        <taxon>Dikarya</taxon>
        <taxon>Basidiomycota</taxon>
        <taxon>Ustilaginomycotina</taxon>
        <taxon>Exobasidiomycetes</taxon>
        <taxon>Microstromatales</taxon>
        <taxon>Microstromatales incertae sedis</taxon>
        <taxon>Jaminaea</taxon>
    </lineage>
</organism>
<dbReference type="GO" id="GO:0015179">
    <property type="term" value="F:L-amino acid transmembrane transporter activity"/>
    <property type="evidence" value="ECO:0007669"/>
    <property type="project" value="TreeGrafter"/>
</dbReference>
<feature type="transmembrane region" description="Helical" evidence="7">
    <location>
        <begin position="282"/>
        <end position="304"/>
    </location>
</feature>
<keyword evidence="3 7" id="KW-0812">Transmembrane</keyword>
<feature type="transmembrane region" description="Helical" evidence="7">
    <location>
        <begin position="196"/>
        <end position="217"/>
    </location>
</feature>
<feature type="transmembrane region" description="Helical" evidence="7">
    <location>
        <begin position="166"/>
        <end position="189"/>
    </location>
</feature>
<feature type="compositionally biased region" description="Basic and acidic residues" evidence="6">
    <location>
        <begin position="31"/>
        <end position="42"/>
    </location>
</feature>
<dbReference type="OrthoDB" id="294730at2759"/>
<feature type="transmembrane region" description="Helical" evidence="7">
    <location>
        <begin position="324"/>
        <end position="347"/>
    </location>
</feature>
<dbReference type="PANTHER" id="PTHR22950">
    <property type="entry name" value="AMINO ACID TRANSPORTER"/>
    <property type="match status" value="1"/>
</dbReference>
<dbReference type="InterPro" id="IPR013057">
    <property type="entry name" value="AA_transpt_TM"/>
</dbReference>
<keyword evidence="5 7" id="KW-0472">Membrane</keyword>
<evidence type="ECO:0000256" key="7">
    <source>
        <dbReference type="SAM" id="Phobius"/>
    </source>
</evidence>
<evidence type="ECO:0000256" key="5">
    <source>
        <dbReference type="ARBA" id="ARBA00023136"/>
    </source>
</evidence>
<evidence type="ECO:0000256" key="6">
    <source>
        <dbReference type="SAM" id="MobiDB-lite"/>
    </source>
</evidence>
<keyword evidence="4 7" id="KW-1133">Transmembrane helix</keyword>
<proteinExistence type="inferred from homology"/>
<sequence>MDSDDLYPSYAGNAGEKRKSQKGGGGGGDRNSNKEAYERAQRGRDRMKSLGWIKTGVLLCVDAIALGALSLPGAYATLGMVPGVLLTVFLGILATYAGSLTGSFFLRNPTIRSYGDAGWHLFAPLGPRWARWGYETFSWWLCVLLVFNMASHTLTGTLMWQSITGAAASSVCSLAWVGISAAILFLFALPPTFADFAWLGYIDFASIVVVIVATFVLTGVDTQNNKPGGLAGVDWSVLPPPGTTFAQAMNAVGSIVFAYSFNTVLFSLQVEMHHPKDIHKSVALVGAAQVFIYVVTGAVILRFVGNEVKSPAILSDPGVSQRVVFGLAIPVIFISGSINGNVVAKLVHGRLMGGTRHRYINTFKGWGVWILILLVEAALSFVIAEAIPIFSDLLSLISALFISLYSFGIPAIFWLVALRQGSPFARHNWGHLVMSTTTVVVASFVLVGGLYASISAIKEEYATGAVRAPFNCAALG</sequence>
<feature type="transmembrane region" description="Helical" evidence="7">
    <location>
        <begin position="51"/>
        <end position="71"/>
    </location>
</feature>
<evidence type="ECO:0000256" key="3">
    <source>
        <dbReference type="ARBA" id="ARBA00022692"/>
    </source>
</evidence>
<feature type="transmembrane region" description="Helical" evidence="7">
    <location>
        <begin position="429"/>
        <end position="454"/>
    </location>
</feature>
<dbReference type="EMBL" id="KZ819671">
    <property type="protein sequence ID" value="PWN26389.1"/>
    <property type="molecule type" value="Genomic_DNA"/>
</dbReference>
<comment type="subcellular location">
    <subcellularLocation>
        <location evidence="1">Membrane</location>
        <topology evidence="1">Multi-pass membrane protein</topology>
    </subcellularLocation>
</comment>